<dbReference type="AlphaFoldDB" id="A0A438E1S5"/>
<comment type="subcellular location">
    <subcellularLocation>
        <location evidence="1">Nucleus</location>
    </subcellularLocation>
</comment>
<feature type="region of interest" description="Disordered" evidence="4">
    <location>
        <begin position="89"/>
        <end position="112"/>
    </location>
</feature>
<dbReference type="Proteomes" id="UP000288805">
    <property type="component" value="Unassembled WGS sequence"/>
</dbReference>
<feature type="compositionally biased region" description="Basic and acidic residues" evidence="4">
    <location>
        <begin position="1"/>
        <end position="14"/>
    </location>
</feature>
<dbReference type="GO" id="GO:0010112">
    <property type="term" value="P:regulation of systemic acquired resistance"/>
    <property type="evidence" value="ECO:0007669"/>
    <property type="project" value="InterPro"/>
</dbReference>
<name>A0A438E1S5_VITVI</name>
<dbReference type="Pfam" id="PF15699">
    <property type="entry name" value="NPR1_interact"/>
    <property type="match status" value="1"/>
</dbReference>
<evidence type="ECO:0000256" key="1">
    <source>
        <dbReference type="ARBA" id="ARBA00004123"/>
    </source>
</evidence>
<dbReference type="EMBL" id="QGNW01001434">
    <property type="protein sequence ID" value="RVW41640.1"/>
    <property type="molecule type" value="Genomic_DNA"/>
</dbReference>
<evidence type="ECO:0000313" key="5">
    <source>
        <dbReference type="EMBL" id="RVW41640.1"/>
    </source>
</evidence>
<evidence type="ECO:0000256" key="2">
    <source>
        <dbReference type="ARBA" id="ARBA00009937"/>
    </source>
</evidence>
<dbReference type="PANTHER" id="PTHR33669:SF1">
    <property type="entry name" value="PROTEIN NIM1-INTERACTING 1"/>
    <property type="match status" value="1"/>
</dbReference>
<comment type="caution">
    <text evidence="5">The sequence shown here is derived from an EMBL/GenBank/DDBJ whole genome shotgun (WGS) entry which is preliminary data.</text>
</comment>
<organism evidence="5 6">
    <name type="scientific">Vitis vinifera</name>
    <name type="common">Grape</name>
    <dbReference type="NCBI Taxonomy" id="29760"/>
    <lineage>
        <taxon>Eukaryota</taxon>
        <taxon>Viridiplantae</taxon>
        <taxon>Streptophyta</taxon>
        <taxon>Embryophyta</taxon>
        <taxon>Tracheophyta</taxon>
        <taxon>Spermatophyta</taxon>
        <taxon>Magnoliopsida</taxon>
        <taxon>eudicotyledons</taxon>
        <taxon>Gunneridae</taxon>
        <taxon>Pentapetalae</taxon>
        <taxon>rosids</taxon>
        <taxon>Vitales</taxon>
        <taxon>Vitaceae</taxon>
        <taxon>Viteae</taxon>
        <taxon>Vitis</taxon>
    </lineage>
</organism>
<dbReference type="GO" id="GO:0005634">
    <property type="term" value="C:nucleus"/>
    <property type="evidence" value="ECO:0007669"/>
    <property type="project" value="UniProtKB-SubCell"/>
</dbReference>
<evidence type="ECO:0008006" key="7">
    <source>
        <dbReference type="Google" id="ProtNLM"/>
    </source>
</evidence>
<keyword evidence="3" id="KW-0539">Nucleus</keyword>
<evidence type="ECO:0000313" key="6">
    <source>
        <dbReference type="Proteomes" id="UP000288805"/>
    </source>
</evidence>
<accession>A0A438E1S5</accession>
<feature type="region of interest" description="Disordered" evidence="4">
    <location>
        <begin position="1"/>
        <end position="22"/>
    </location>
</feature>
<protein>
    <recommendedName>
        <fullName evidence="7">Protein NIM1-INTERACTING 1</fullName>
    </recommendedName>
</protein>
<comment type="similarity">
    <text evidence="2">Belongs to the NPR1-interactor family.</text>
</comment>
<sequence>MENVESDERSGSKGEDEEEEEKIEQFFALIRSFRDAQNRRMSELNEMEERRKKKKRKMDEEPSTWVPAFRFEDFNEEIEFRRPPLIFPGKRKEDKKVEDQEDEGGLNLKLTL</sequence>
<gene>
    <name evidence="5" type="ORF">CK203_068170</name>
</gene>
<proteinExistence type="inferred from homology"/>
<dbReference type="PANTHER" id="PTHR33669">
    <property type="entry name" value="PROTEIN NEGATIVE REGULATOR OF RESISTANCE"/>
    <property type="match status" value="1"/>
</dbReference>
<dbReference type="InterPro" id="IPR031425">
    <property type="entry name" value="NPR1/NH1-interacting"/>
</dbReference>
<reference evidence="5 6" key="1">
    <citation type="journal article" date="2018" name="PLoS Genet.">
        <title>Population sequencing reveals clonal diversity and ancestral inbreeding in the grapevine cultivar Chardonnay.</title>
        <authorList>
            <person name="Roach M.J."/>
            <person name="Johnson D.L."/>
            <person name="Bohlmann J."/>
            <person name="van Vuuren H.J."/>
            <person name="Jones S.J."/>
            <person name="Pretorius I.S."/>
            <person name="Schmidt S.A."/>
            <person name="Borneman A.R."/>
        </authorList>
    </citation>
    <scope>NUCLEOTIDE SEQUENCE [LARGE SCALE GENOMIC DNA]</scope>
    <source>
        <strain evidence="6">cv. Chardonnay</strain>
        <tissue evidence="5">Leaf</tissue>
    </source>
</reference>
<evidence type="ECO:0000256" key="3">
    <source>
        <dbReference type="ARBA" id="ARBA00023242"/>
    </source>
</evidence>
<evidence type="ECO:0000256" key="4">
    <source>
        <dbReference type="SAM" id="MobiDB-lite"/>
    </source>
</evidence>